<evidence type="ECO:0000256" key="2">
    <source>
        <dbReference type="ARBA" id="ARBA00023015"/>
    </source>
</evidence>
<evidence type="ECO:0000313" key="8">
    <source>
        <dbReference type="Proteomes" id="UP000230886"/>
    </source>
</evidence>
<keyword evidence="2" id="KW-0805">Transcription regulation</keyword>
<evidence type="ECO:0000256" key="1">
    <source>
        <dbReference type="ARBA" id="ARBA00022491"/>
    </source>
</evidence>
<evidence type="ECO:0000256" key="3">
    <source>
        <dbReference type="ARBA" id="ARBA00023125"/>
    </source>
</evidence>
<evidence type="ECO:0000256" key="4">
    <source>
        <dbReference type="ARBA" id="ARBA00023163"/>
    </source>
</evidence>
<dbReference type="SUPFAM" id="SSF48498">
    <property type="entry name" value="Tetracyclin repressor-like, C-terminal domain"/>
    <property type="match status" value="1"/>
</dbReference>
<dbReference type="PRINTS" id="PR00400">
    <property type="entry name" value="TETREPRESSOR"/>
</dbReference>
<proteinExistence type="predicted"/>
<dbReference type="Proteomes" id="UP000230886">
    <property type="component" value="Unassembled WGS sequence"/>
</dbReference>
<keyword evidence="4" id="KW-0804">Transcription</keyword>
<dbReference type="InterPro" id="IPR050109">
    <property type="entry name" value="HTH-type_TetR-like_transc_reg"/>
</dbReference>
<evidence type="ECO:0000256" key="5">
    <source>
        <dbReference type="PROSITE-ProRule" id="PRU00335"/>
    </source>
</evidence>
<evidence type="ECO:0000313" key="7">
    <source>
        <dbReference type="EMBL" id="PCK28274.1"/>
    </source>
</evidence>
<keyword evidence="3 5" id="KW-0238">DNA-binding</keyword>
<dbReference type="InterPro" id="IPR001647">
    <property type="entry name" value="HTH_TetR"/>
</dbReference>
<dbReference type="AlphaFoldDB" id="A0A2A5JFA7"/>
<accession>A0A2A5JFA7</accession>
<dbReference type="GO" id="GO:0045892">
    <property type="term" value="P:negative regulation of DNA-templated transcription"/>
    <property type="evidence" value="ECO:0007669"/>
    <property type="project" value="InterPro"/>
</dbReference>
<name>A0A2A5JFA7_RHOSG</name>
<dbReference type="RefSeq" id="WP_099697221.1">
    <property type="nucleotide sequence ID" value="NZ_NOVD01000003.1"/>
</dbReference>
<sequence length="241" mass="26410">MARELIDLLWRDHPLAPKGGTRGPRAKVTTSQAVDVAISVANTDGLDAVTVRRLAAELGISGMAVYTHVGSRDDLLVLMVDAVHGHSPLLPYGNMTWRQRVRRVAEEELALYTEHWWLLDISDQRSALGPGTIAKYDHELHAFDGTGLTDVDRDSALTFVADFARSSAQARRPDPRAADMAEVWSSWNQRLAAYLGDDFPLAQRVGGAAGEAKNSPYSPEAAWEFGLDRVLDALDGLIHIE</sequence>
<dbReference type="Pfam" id="PF00440">
    <property type="entry name" value="TetR_N"/>
    <property type="match status" value="1"/>
</dbReference>
<dbReference type="GO" id="GO:0000976">
    <property type="term" value="F:transcription cis-regulatory region binding"/>
    <property type="evidence" value="ECO:0007669"/>
    <property type="project" value="TreeGrafter"/>
</dbReference>
<reference evidence="7 8" key="1">
    <citation type="submission" date="2017-07" db="EMBL/GenBank/DDBJ databases">
        <title>Draft sequence of Rhodococcus enclensis 23b-28.</title>
        <authorList>
            <person name="Besaury L."/>
            <person name="Sancelme M."/>
            <person name="Amato P."/>
            <person name="Lallement A."/>
            <person name="Delort A.-M."/>
        </authorList>
    </citation>
    <scope>NUCLEOTIDE SEQUENCE [LARGE SCALE GENOMIC DNA]</scope>
    <source>
        <strain evidence="7 8">23b-28</strain>
    </source>
</reference>
<evidence type="ECO:0000259" key="6">
    <source>
        <dbReference type="PROSITE" id="PS50977"/>
    </source>
</evidence>
<dbReference type="EMBL" id="NOVD01000003">
    <property type="protein sequence ID" value="PCK28274.1"/>
    <property type="molecule type" value="Genomic_DNA"/>
</dbReference>
<dbReference type="PANTHER" id="PTHR30055">
    <property type="entry name" value="HTH-TYPE TRANSCRIPTIONAL REGULATOR RUTR"/>
    <property type="match status" value="1"/>
</dbReference>
<dbReference type="PANTHER" id="PTHR30055:SF151">
    <property type="entry name" value="TRANSCRIPTIONAL REGULATORY PROTEIN"/>
    <property type="match status" value="1"/>
</dbReference>
<dbReference type="InterPro" id="IPR004111">
    <property type="entry name" value="Repressor_TetR_C"/>
</dbReference>
<dbReference type="Gene3D" id="1.10.10.60">
    <property type="entry name" value="Homeodomain-like"/>
    <property type="match status" value="1"/>
</dbReference>
<dbReference type="PROSITE" id="PS50977">
    <property type="entry name" value="HTH_TETR_2"/>
    <property type="match status" value="1"/>
</dbReference>
<dbReference type="Pfam" id="PF02909">
    <property type="entry name" value="TetR_C_1"/>
    <property type="match status" value="1"/>
</dbReference>
<feature type="DNA-binding region" description="H-T-H motif" evidence="5">
    <location>
        <begin position="50"/>
        <end position="69"/>
    </location>
</feature>
<feature type="domain" description="HTH tetR-type" evidence="6">
    <location>
        <begin position="27"/>
        <end position="87"/>
    </location>
</feature>
<dbReference type="Gene3D" id="1.10.357.10">
    <property type="entry name" value="Tetracycline Repressor, domain 2"/>
    <property type="match status" value="1"/>
</dbReference>
<dbReference type="GO" id="GO:0003700">
    <property type="term" value="F:DNA-binding transcription factor activity"/>
    <property type="evidence" value="ECO:0007669"/>
    <property type="project" value="TreeGrafter"/>
</dbReference>
<comment type="caution">
    <text evidence="7">The sequence shown here is derived from an EMBL/GenBank/DDBJ whole genome shotgun (WGS) entry which is preliminary data.</text>
</comment>
<dbReference type="InterPro" id="IPR009057">
    <property type="entry name" value="Homeodomain-like_sf"/>
</dbReference>
<keyword evidence="1" id="KW-0678">Repressor</keyword>
<dbReference type="SUPFAM" id="SSF46689">
    <property type="entry name" value="Homeodomain-like"/>
    <property type="match status" value="1"/>
</dbReference>
<gene>
    <name evidence="7" type="ORF">CHR55_07565</name>
</gene>
<organism evidence="7 8">
    <name type="scientific">Rhodococcus qingshengii</name>
    <dbReference type="NCBI Taxonomy" id="334542"/>
    <lineage>
        <taxon>Bacteria</taxon>
        <taxon>Bacillati</taxon>
        <taxon>Actinomycetota</taxon>
        <taxon>Actinomycetes</taxon>
        <taxon>Mycobacteriales</taxon>
        <taxon>Nocardiaceae</taxon>
        <taxon>Rhodococcus</taxon>
        <taxon>Rhodococcus erythropolis group</taxon>
    </lineage>
</organism>
<protein>
    <submittedName>
        <fullName evidence="7">TetR family transcriptional regulator</fullName>
    </submittedName>
</protein>
<dbReference type="GO" id="GO:0046677">
    <property type="term" value="P:response to antibiotic"/>
    <property type="evidence" value="ECO:0007669"/>
    <property type="project" value="InterPro"/>
</dbReference>
<dbReference type="InterPro" id="IPR036271">
    <property type="entry name" value="Tet_transcr_reg_TetR-rel_C_sf"/>
</dbReference>
<dbReference type="InterPro" id="IPR003012">
    <property type="entry name" value="Tet_transcr_reg_TetR"/>
</dbReference>